<organism evidence="1 2">
    <name type="scientific">Cinchona calisaya</name>
    <dbReference type="NCBI Taxonomy" id="153742"/>
    <lineage>
        <taxon>Eukaryota</taxon>
        <taxon>Viridiplantae</taxon>
        <taxon>Streptophyta</taxon>
        <taxon>Embryophyta</taxon>
        <taxon>Tracheophyta</taxon>
        <taxon>Spermatophyta</taxon>
        <taxon>Magnoliopsida</taxon>
        <taxon>eudicotyledons</taxon>
        <taxon>Gunneridae</taxon>
        <taxon>Pentapetalae</taxon>
        <taxon>asterids</taxon>
        <taxon>lamiids</taxon>
        <taxon>Gentianales</taxon>
        <taxon>Rubiaceae</taxon>
        <taxon>Cinchonoideae</taxon>
        <taxon>Cinchoneae</taxon>
        <taxon>Cinchona</taxon>
    </lineage>
</organism>
<dbReference type="EMBL" id="JBJUIK010000015">
    <property type="protein sequence ID" value="KAL3501839.1"/>
    <property type="molecule type" value="Genomic_DNA"/>
</dbReference>
<keyword evidence="2" id="KW-1185">Reference proteome</keyword>
<proteinExistence type="predicted"/>
<dbReference type="Proteomes" id="UP001630127">
    <property type="component" value="Unassembled WGS sequence"/>
</dbReference>
<dbReference type="AlphaFoldDB" id="A0ABD2Y2T0"/>
<evidence type="ECO:0000313" key="2">
    <source>
        <dbReference type="Proteomes" id="UP001630127"/>
    </source>
</evidence>
<protein>
    <submittedName>
        <fullName evidence="1">Uncharacterized protein</fullName>
    </submittedName>
</protein>
<accession>A0ABD2Y2T0</accession>
<reference evidence="1 2" key="1">
    <citation type="submission" date="2024-11" db="EMBL/GenBank/DDBJ databases">
        <title>A near-complete genome assembly of Cinchona calisaya.</title>
        <authorList>
            <person name="Lian D.C."/>
            <person name="Zhao X.W."/>
            <person name="Wei L."/>
        </authorList>
    </citation>
    <scope>NUCLEOTIDE SEQUENCE [LARGE SCALE GENOMIC DNA]</scope>
    <source>
        <tissue evidence="1">Nenye</tissue>
    </source>
</reference>
<name>A0ABD2Y2T0_9GENT</name>
<gene>
    <name evidence="1" type="ORF">ACH5RR_036288</name>
</gene>
<sequence length="120" mass="13546">MILKLSHMKGFFYVSPRALGEQLTSGKPSSIPDWKKSFTYIHYLDPPMPQGPWNLIKENLKAKNASPSDSDDAKRLIKSNLRIDYHNQLAILSNNILALSGLFPSHNALRTMILIKVVVE</sequence>
<evidence type="ECO:0000313" key="1">
    <source>
        <dbReference type="EMBL" id="KAL3501839.1"/>
    </source>
</evidence>
<comment type="caution">
    <text evidence="1">The sequence shown here is derived from an EMBL/GenBank/DDBJ whole genome shotgun (WGS) entry which is preliminary data.</text>
</comment>